<dbReference type="RefSeq" id="WP_109872216.1">
    <property type="nucleotide sequence ID" value="NZ_QGNA01000004.1"/>
</dbReference>
<dbReference type="InterPro" id="IPR035093">
    <property type="entry name" value="RelE/ParE_toxin_dom_sf"/>
</dbReference>
<name>A0A317F9Q0_9PROT</name>
<sequence>MRLVFALAARRDLAEAVAHISADNPDAAMRQRRLVERAAQRLLDFPGLGREDEDGRRRLHVPRTPFVLMYRQQDEMIVILRVWHGARQEGGSADQA</sequence>
<dbReference type="PANTHER" id="PTHR33755">
    <property type="entry name" value="TOXIN PARE1-RELATED"/>
    <property type="match status" value="1"/>
</dbReference>
<comment type="similarity">
    <text evidence="1">Belongs to the RelE toxin family.</text>
</comment>
<reference evidence="4" key="1">
    <citation type="submission" date="2018-05" db="EMBL/GenBank/DDBJ databases">
        <authorList>
            <person name="Du Z."/>
            <person name="Wang X."/>
        </authorList>
    </citation>
    <scope>NUCLEOTIDE SEQUENCE [LARGE SCALE GENOMIC DNA]</scope>
    <source>
        <strain evidence="4">CQN31</strain>
    </source>
</reference>
<dbReference type="Proteomes" id="UP000245765">
    <property type="component" value="Unassembled WGS sequence"/>
</dbReference>
<dbReference type="Pfam" id="PF05016">
    <property type="entry name" value="ParE_toxin"/>
    <property type="match status" value="1"/>
</dbReference>
<dbReference type="EMBL" id="QGNA01000004">
    <property type="protein sequence ID" value="PWS35850.1"/>
    <property type="molecule type" value="Genomic_DNA"/>
</dbReference>
<organism evidence="3 4">
    <name type="scientific">Falsiroseomonas bella</name>
    <dbReference type="NCBI Taxonomy" id="2184016"/>
    <lineage>
        <taxon>Bacteria</taxon>
        <taxon>Pseudomonadati</taxon>
        <taxon>Pseudomonadota</taxon>
        <taxon>Alphaproteobacteria</taxon>
        <taxon>Acetobacterales</taxon>
        <taxon>Roseomonadaceae</taxon>
        <taxon>Falsiroseomonas</taxon>
    </lineage>
</organism>
<proteinExistence type="inferred from homology"/>
<keyword evidence="2" id="KW-1277">Toxin-antitoxin system</keyword>
<dbReference type="AlphaFoldDB" id="A0A317F9Q0"/>
<evidence type="ECO:0000256" key="2">
    <source>
        <dbReference type="ARBA" id="ARBA00022649"/>
    </source>
</evidence>
<dbReference type="Gene3D" id="3.30.2310.20">
    <property type="entry name" value="RelE-like"/>
    <property type="match status" value="1"/>
</dbReference>
<keyword evidence="4" id="KW-1185">Reference proteome</keyword>
<evidence type="ECO:0000313" key="4">
    <source>
        <dbReference type="Proteomes" id="UP000245765"/>
    </source>
</evidence>
<dbReference type="InterPro" id="IPR007712">
    <property type="entry name" value="RelE/ParE_toxin"/>
</dbReference>
<dbReference type="InterPro" id="IPR051803">
    <property type="entry name" value="TA_system_RelE-like_toxin"/>
</dbReference>
<comment type="caution">
    <text evidence="3">The sequence shown here is derived from an EMBL/GenBank/DDBJ whole genome shotgun (WGS) entry which is preliminary data.</text>
</comment>
<evidence type="ECO:0000256" key="1">
    <source>
        <dbReference type="ARBA" id="ARBA00006226"/>
    </source>
</evidence>
<dbReference type="OrthoDB" id="595470at2"/>
<protein>
    <submittedName>
        <fullName evidence="3">Type II toxin-antitoxin system mRNA interferase toxin, RelE/StbE family</fullName>
    </submittedName>
</protein>
<accession>A0A317F9Q0</accession>
<evidence type="ECO:0000313" key="3">
    <source>
        <dbReference type="EMBL" id="PWS35850.1"/>
    </source>
</evidence>
<gene>
    <name evidence="3" type="ORF">DFH01_19985</name>
</gene>